<accession>A0AAN0RIC2</accession>
<reference evidence="1 2" key="1">
    <citation type="journal article" date="2014" name="ISME J.">
        <title>Adaptation of an abundant Roseobacter RCA organism to pelagic systems revealed by genomic and transcriptomic analyses.</title>
        <authorList>
            <person name="Voget S."/>
            <person name="Wemheuer B."/>
            <person name="Brinkhoff T."/>
            <person name="Vollmers J."/>
            <person name="Dietrich S."/>
            <person name="Giebel H.A."/>
            <person name="Beardsley C."/>
            <person name="Sardemann C."/>
            <person name="Bakenhus I."/>
            <person name="Billerbeck S."/>
            <person name="Daniel R."/>
            <person name="Simon M."/>
        </authorList>
    </citation>
    <scope>NUCLEOTIDE SEQUENCE [LARGE SCALE GENOMIC DNA]</scope>
    <source>
        <strain evidence="1 2">RCA23</strain>
    </source>
</reference>
<keyword evidence="2" id="KW-1185">Reference proteome</keyword>
<dbReference type="EMBL" id="CP003984">
    <property type="protein sequence ID" value="AII86744.1"/>
    <property type="molecule type" value="Genomic_DNA"/>
</dbReference>
<protein>
    <submittedName>
        <fullName evidence="1">Uncharacterized protein</fullName>
    </submittedName>
</protein>
<gene>
    <name evidence="1" type="ORF">RCA23_c11970</name>
</gene>
<name>A0AAN0RIC2_9RHOB</name>
<evidence type="ECO:0000313" key="1">
    <source>
        <dbReference type="EMBL" id="AII86744.1"/>
    </source>
</evidence>
<organism evidence="1 2">
    <name type="scientific">Planktomarina temperata RCA23</name>
    <dbReference type="NCBI Taxonomy" id="666509"/>
    <lineage>
        <taxon>Bacteria</taxon>
        <taxon>Pseudomonadati</taxon>
        <taxon>Pseudomonadota</taxon>
        <taxon>Alphaproteobacteria</taxon>
        <taxon>Rhodobacterales</taxon>
        <taxon>Paracoccaceae</taxon>
        <taxon>Planktomarina</taxon>
    </lineage>
</organism>
<sequence>MHFMSKDLAKYAGYKGVEAFQVDQRRYDWPLMPLKRIQGRNRYAFTEAILAHVIWSLRSLGLNGAAVGSMLGRIDIEAFRAALDNFEVGLIDEAILTIPLAEYFDPFGEMATVHNNLRSAHTTMEQLDCVFLRLTDFARTILKGEM</sequence>
<dbReference type="KEGG" id="ptp:RCA23_c11970"/>
<dbReference type="Proteomes" id="UP000028680">
    <property type="component" value="Chromosome"/>
</dbReference>
<dbReference type="AlphaFoldDB" id="A0AAN0RIC2"/>
<proteinExistence type="predicted"/>
<evidence type="ECO:0000313" key="2">
    <source>
        <dbReference type="Proteomes" id="UP000028680"/>
    </source>
</evidence>